<evidence type="ECO:0000259" key="5">
    <source>
        <dbReference type="Pfam" id="PF09118"/>
    </source>
</evidence>
<sequence length="597" mass="66210">MSSKNSFFLLFLITILCLLPPSSPSPHHSRHRRKPKIPPSQFSPHLSLSSQYGLKIPTPKPATKKHASQPPLGQWSKLQESLGISAMHMQLLHNNKVVIFDRTDFGASNLSLPVGKCRFNDEVLLIDCTAHSIIYDINANSFRPLMVQTDVWCSSAAVSSEGVLIQTGGYHNGDNKIRTFSPCNDQNCDWVELEQTLSVRRWYASNQILPDGRVIIVGGRRQFSYEFFPKNVNNSDVFYLSFLQETTDIIEENNLYPFLHLLPSGNIFLFTNQRSIVLDYVNNVVLREFPMIPGEKRNYPATGSSVMLPLQLAGAGGSPVVEVMVCGGAKGGAYIRAGKGTYMAASKSCGRLKVNDPFPYWIMENMPSGRVMSDMLLLPSGDVIILNGAGRGTAGWECAIDPVLNPVLYRPGETDTGKRFVPLNPTETPRLYHSSAILLPDGRIIVGGSNPHVRYNFTGVMYPTDLSLEEFKPPYMDSVYDHLRPSILSIEGLAVSNVASYGQKFSINFMLPFGQSMDQGGEVRIAMMAPSFTTHSFAMNQRLLELEIIDVQHIVLAMKVTVYAPPTVNLAPPGYYMLFVVHEGIPGKAVWIKMVKT</sequence>
<dbReference type="AlphaFoldDB" id="A0AAV3PKL2"/>
<dbReference type="SUPFAM" id="SSF50965">
    <property type="entry name" value="Galactose oxidase, central domain"/>
    <property type="match status" value="1"/>
</dbReference>
<evidence type="ECO:0000256" key="2">
    <source>
        <dbReference type="SAM" id="MobiDB-lite"/>
    </source>
</evidence>
<dbReference type="Gene3D" id="2.130.10.80">
    <property type="entry name" value="Galactose oxidase/kelch, beta-propeller"/>
    <property type="match status" value="1"/>
</dbReference>
<dbReference type="InterPro" id="IPR011043">
    <property type="entry name" value="Gal_Oxase/kelch_b-propeller"/>
</dbReference>
<dbReference type="EMBL" id="BAABME010001858">
    <property type="protein sequence ID" value="GAA0151823.1"/>
    <property type="molecule type" value="Genomic_DNA"/>
</dbReference>
<feature type="domain" description="Glyoxal oxidase N-terminal" evidence="4">
    <location>
        <begin position="87"/>
        <end position="475"/>
    </location>
</feature>
<dbReference type="CDD" id="cd02851">
    <property type="entry name" value="E_set_GO_C"/>
    <property type="match status" value="1"/>
</dbReference>
<dbReference type="InterPro" id="IPR014756">
    <property type="entry name" value="Ig_E-set"/>
</dbReference>
<dbReference type="Proteomes" id="UP001454036">
    <property type="component" value="Unassembled WGS sequence"/>
</dbReference>
<feature type="region of interest" description="Disordered" evidence="2">
    <location>
        <begin position="24"/>
        <end position="47"/>
    </location>
</feature>
<evidence type="ECO:0008006" key="8">
    <source>
        <dbReference type="Google" id="ProtNLM"/>
    </source>
</evidence>
<dbReference type="InterPro" id="IPR037293">
    <property type="entry name" value="Gal_Oxidase_central_sf"/>
</dbReference>
<accession>A0AAV3PKL2</accession>
<dbReference type="InterPro" id="IPR013783">
    <property type="entry name" value="Ig-like_fold"/>
</dbReference>
<dbReference type="PANTHER" id="PTHR32208">
    <property type="entry name" value="SECRETED PROTEIN-RELATED"/>
    <property type="match status" value="1"/>
</dbReference>
<dbReference type="PANTHER" id="PTHR32208:SF57">
    <property type="entry name" value="F14L17.20 PROTEIN"/>
    <property type="match status" value="1"/>
</dbReference>
<dbReference type="Gene3D" id="2.60.40.10">
    <property type="entry name" value="Immunoglobulins"/>
    <property type="match status" value="1"/>
</dbReference>
<organism evidence="6 7">
    <name type="scientific">Lithospermum erythrorhizon</name>
    <name type="common">Purple gromwell</name>
    <name type="synonym">Lithospermum officinale var. erythrorhizon</name>
    <dbReference type="NCBI Taxonomy" id="34254"/>
    <lineage>
        <taxon>Eukaryota</taxon>
        <taxon>Viridiplantae</taxon>
        <taxon>Streptophyta</taxon>
        <taxon>Embryophyta</taxon>
        <taxon>Tracheophyta</taxon>
        <taxon>Spermatophyta</taxon>
        <taxon>Magnoliopsida</taxon>
        <taxon>eudicotyledons</taxon>
        <taxon>Gunneridae</taxon>
        <taxon>Pentapetalae</taxon>
        <taxon>asterids</taxon>
        <taxon>lamiids</taxon>
        <taxon>Boraginales</taxon>
        <taxon>Boraginaceae</taxon>
        <taxon>Boraginoideae</taxon>
        <taxon>Lithospermeae</taxon>
        <taxon>Lithospermum</taxon>
    </lineage>
</organism>
<name>A0AAV3PKL2_LITER</name>
<gene>
    <name evidence="6" type="ORF">LIER_10459</name>
</gene>
<dbReference type="InterPro" id="IPR009880">
    <property type="entry name" value="Glyoxal_oxidase_N"/>
</dbReference>
<keyword evidence="7" id="KW-1185">Reference proteome</keyword>
<reference evidence="6 7" key="1">
    <citation type="submission" date="2024-01" db="EMBL/GenBank/DDBJ databases">
        <title>The complete chloroplast genome sequence of Lithospermum erythrorhizon: insights into the phylogenetic relationship among Boraginaceae species and the maternal lineages of purple gromwells.</title>
        <authorList>
            <person name="Okada T."/>
            <person name="Watanabe K."/>
        </authorList>
    </citation>
    <scope>NUCLEOTIDE SEQUENCE [LARGE SCALE GENOMIC DNA]</scope>
</reference>
<feature type="domain" description="Galactose oxidase-like Early set" evidence="5">
    <location>
        <begin position="496"/>
        <end position="593"/>
    </location>
</feature>
<dbReference type="InterPro" id="IPR015202">
    <property type="entry name" value="GO-like_E_set"/>
</dbReference>
<feature type="chain" id="PRO_5043730174" description="Galactose oxidase" evidence="3">
    <location>
        <begin position="25"/>
        <end position="597"/>
    </location>
</feature>
<dbReference type="Pfam" id="PF09118">
    <property type="entry name" value="GO-like_E_set"/>
    <property type="match status" value="1"/>
</dbReference>
<feature type="signal peptide" evidence="3">
    <location>
        <begin position="1"/>
        <end position="24"/>
    </location>
</feature>
<comment type="caution">
    <text evidence="6">The sequence shown here is derived from an EMBL/GenBank/DDBJ whole genome shotgun (WGS) entry which is preliminary data.</text>
</comment>
<proteinExistence type="predicted"/>
<evidence type="ECO:0000256" key="3">
    <source>
        <dbReference type="SAM" id="SignalP"/>
    </source>
</evidence>
<dbReference type="Pfam" id="PF07250">
    <property type="entry name" value="Glyoxal_oxid_N"/>
    <property type="match status" value="1"/>
</dbReference>
<evidence type="ECO:0000313" key="7">
    <source>
        <dbReference type="Proteomes" id="UP001454036"/>
    </source>
</evidence>
<keyword evidence="1 3" id="KW-0732">Signal</keyword>
<feature type="compositionally biased region" description="Basic residues" evidence="2">
    <location>
        <begin position="27"/>
        <end position="36"/>
    </location>
</feature>
<evidence type="ECO:0000256" key="1">
    <source>
        <dbReference type="ARBA" id="ARBA00022729"/>
    </source>
</evidence>
<evidence type="ECO:0000313" key="6">
    <source>
        <dbReference type="EMBL" id="GAA0151823.1"/>
    </source>
</evidence>
<evidence type="ECO:0000259" key="4">
    <source>
        <dbReference type="Pfam" id="PF07250"/>
    </source>
</evidence>
<dbReference type="SUPFAM" id="SSF81296">
    <property type="entry name" value="E set domains"/>
    <property type="match status" value="1"/>
</dbReference>
<protein>
    <recommendedName>
        <fullName evidence="8">Galactose oxidase</fullName>
    </recommendedName>
</protein>